<dbReference type="PANTHER" id="PTHR12315">
    <property type="entry name" value="BICOID-INTERACTING PROTEIN RELATED"/>
    <property type="match status" value="1"/>
</dbReference>
<keyword evidence="2 6" id="KW-0489">Methyltransferase</keyword>
<dbReference type="PANTHER" id="PTHR12315:SF0">
    <property type="entry name" value="7SK SNRNA METHYLPHOSPHATE CAPPING ENZYME"/>
    <property type="match status" value="1"/>
</dbReference>
<evidence type="ECO:0000256" key="1">
    <source>
        <dbReference type="ARBA" id="ARBA00008361"/>
    </source>
</evidence>
<evidence type="ECO:0000313" key="8">
    <source>
        <dbReference type="EMBL" id="KAL0927714.1"/>
    </source>
</evidence>
<evidence type="ECO:0000256" key="3">
    <source>
        <dbReference type="ARBA" id="ARBA00022679"/>
    </source>
</evidence>
<dbReference type="InterPro" id="IPR029063">
    <property type="entry name" value="SAM-dependent_MTases_sf"/>
</dbReference>
<accession>A0ABD0VR91</accession>
<keyword evidence="3 6" id="KW-0808">Transferase</keyword>
<dbReference type="Gene3D" id="3.40.50.150">
    <property type="entry name" value="Vaccinia Virus protein VP39"/>
    <property type="match status" value="1"/>
</dbReference>
<dbReference type="GO" id="GO:0008171">
    <property type="term" value="F:O-methyltransferase activity"/>
    <property type="evidence" value="ECO:0007669"/>
    <property type="project" value="UniProtKB-UniRule"/>
</dbReference>
<name>A0ABD0VR91_DENTH</name>
<comment type="caution">
    <text evidence="8">The sequence shown here is derived from an EMBL/GenBank/DDBJ whole genome shotgun (WGS) entry which is preliminary data.</text>
</comment>
<dbReference type="GO" id="GO:0032259">
    <property type="term" value="P:methylation"/>
    <property type="evidence" value="ECO:0007669"/>
    <property type="project" value="UniProtKB-KW"/>
</dbReference>
<keyword evidence="4 5" id="KW-0949">S-adenosyl-L-methionine</keyword>
<evidence type="ECO:0000256" key="4">
    <source>
        <dbReference type="ARBA" id="ARBA00022691"/>
    </source>
</evidence>
<sequence length="290" mass="33783">MLMKVEGKKDMATEKRDKNNVNLKKRKEIFVYGNYRKYYGYRLHNMEEDPRLQVFKREWFENKDCLDIGCNQGLVTLTIAKKFFCRSIVGIDIDKGLIDDAKCNLRNTVRKNQSQDILARGLVPEGLNSGAFYERNVSQSSNEEILYTQCYPSLPREHDLLQRVSFHCENFVENTNVCREKFHAILCLSVTKWIHLNWGDSGLLTLFSKIWRLLKPGGVLLLESQPWASYKRYRRLSEATRTNYSNIHLHPDQFRDILLDKVGFRSADTITDNLSGTVAGFDRPIIAFKK</sequence>
<dbReference type="InterPro" id="IPR024160">
    <property type="entry name" value="BIN3_SAM-bd_dom"/>
</dbReference>
<comment type="similarity">
    <text evidence="1 6">Belongs to the methyltransferase superfamily.</text>
</comment>
<keyword evidence="9" id="KW-1185">Reference proteome</keyword>
<protein>
    <recommendedName>
        <fullName evidence="6">RNA methyltransferase</fullName>
        <ecNumber evidence="6">2.1.1.-</ecNumber>
    </recommendedName>
</protein>
<dbReference type="CDD" id="cd02440">
    <property type="entry name" value="AdoMet_MTases"/>
    <property type="match status" value="1"/>
</dbReference>
<reference evidence="8 9" key="1">
    <citation type="journal article" date="2024" name="Plant Biotechnol. J.">
        <title>Dendrobium thyrsiflorum genome and its molecular insights into genes involved in important horticultural traits.</title>
        <authorList>
            <person name="Chen B."/>
            <person name="Wang J.Y."/>
            <person name="Zheng P.J."/>
            <person name="Li K.L."/>
            <person name="Liang Y.M."/>
            <person name="Chen X.F."/>
            <person name="Zhang C."/>
            <person name="Zhao X."/>
            <person name="He X."/>
            <person name="Zhang G.Q."/>
            <person name="Liu Z.J."/>
            <person name="Xu Q."/>
        </authorList>
    </citation>
    <scope>NUCLEOTIDE SEQUENCE [LARGE SCALE GENOMIC DNA]</scope>
    <source>
        <strain evidence="8">GZMU011</strain>
    </source>
</reference>
<dbReference type="Pfam" id="PF06859">
    <property type="entry name" value="Bin3"/>
    <property type="match status" value="1"/>
</dbReference>
<evidence type="ECO:0000256" key="6">
    <source>
        <dbReference type="RuleBase" id="RU367087"/>
    </source>
</evidence>
<evidence type="ECO:0000256" key="5">
    <source>
        <dbReference type="PROSITE-ProRule" id="PRU00848"/>
    </source>
</evidence>
<dbReference type="PROSITE" id="PS51515">
    <property type="entry name" value="BIN3_SAM"/>
    <property type="match status" value="1"/>
</dbReference>
<dbReference type="EC" id="2.1.1.-" evidence="6"/>
<evidence type="ECO:0000313" key="9">
    <source>
        <dbReference type="Proteomes" id="UP001552299"/>
    </source>
</evidence>
<organism evidence="8 9">
    <name type="scientific">Dendrobium thyrsiflorum</name>
    <name type="common">Pinecone-like raceme dendrobium</name>
    <name type="synonym">Orchid</name>
    <dbReference type="NCBI Taxonomy" id="117978"/>
    <lineage>
        <taxon>Eukaryota</taxon>
        <taxon>Viridiplantae</taxon>
        <taxon>Streptophyta</taxon>
        <taxon>Embryophyta</taxon>
        <taxon>Tracheophyta</taxon>
        <taxon>Spermatophyta</taxon>
        <taxon>Magnoliopsida</taxon>
        <taxon>Liliopsida</taxon>
        <taxon>Asparagales</taxon>
        <taxon>Orchidaceae</taxon>
        <taxon>Epidendroideae</taxon>
        <taxon>Malaxideae</taxon>
        <taxon>Dendrobiinae</taxon>
        <taxon>Dendrobium</taxon>
    </lineage>
</organism>
<evidence type="ECO:0000259" key="7">
    <source>
        <dbReference type="PROSITE" id="PS51515"/>
    </source>
</evidence>
<dbReference type="InterPro" id="IPR010675">
    <property type="entry name" value="Bin3_C"/>
</dbReference>
<dbReference type="SUPFAM" id="SSF53335">
    <property type="entry name" value="S-adenosyl-L-methionine-dependent methyltransferases"/>
    <property type="match status" value="1"/>
</dbReference>
<dbReference type="Proteomes" id="UP001552299">
    <property type="component" value="Unassembled WGS sequence"/>
</dbReference>
<gene>
    <name evidence="8" type="ORF">M5K25_001915</name>
</gene>
<dbReference type="AlphaFoldDB" id="A0ABD0VR91"/>
<dbReference type="EMBL" id="JANQDX010000002">
    <property type="protein sequence ID" value="KAL0927714.1"/>
    <property type="molecule type" value="Genomic_DNA"/>
</dbReference>
<feature type="domain" description="Bin3-type SAM" evidence="7">
    <location>
        <begin position="49"/>
        <end position="290"/>
    </location>
</feature>
<dbReference type="GO" id="GO:0008173">
    <property type="term" value="F:RNA methyltransferase activity"/>
    <property type="evidence" value="ECO:0007669"/>
    <property type="project" value="UniProtKB-UniRule"/>
</dbReference>
<proteinExistence type="inferred from homology"/>
<evidence type="ECO:0000256" key="2">
    <source>
        <dbReference type="ARBA" id="ARBA00022603"/>
    </source>
</evidence>
<dbReference type="InterPro" id="IPR039772">
    <property type="entry name" value="Bin3-like"/>
</dbReference>